<dbReference type="AlphaFoldDB" id="A0AAE1GK86"/>
<protein>
    <submittedName>
        <fullName evidence="1">Uncharacterized protein</fullName>
    </submittedName>
</protein>
<reference evidence="1" key="1">
    <citation type="submission" date="2023-10" db="EMBL/GenBank/DDBJ databases">
        <title>Genome assemblies of two species of porcelain crab, Petrolisthes cinctipes and Petrolisthes manimaculis (Anomura: Porcellanidae).</title>
        <authorList>
            <person name="Angst P."/>
        </authorList>
    </citation>
    <scope>NUCLEOTIDE SEQUENCE</scope>
    <source>
        <strain evidence="1">PB745_01</strain>
        <tissue evidence="1">Gill</tissue>
    </source>
</reference>
<keyword evidence="2" id="KW-1185">Reference proteome</keyword>
<evidence type="ECO:0000313" key="1">
    <source>
        <dbReference type="EMBL" id="KAK3893401.1"/>
    </source>
</evidence>
<gene>
    <name evidence="1" type="ORF">Pcinc_002833</name>
</gene>
<evidence type="ECO:0000313" key="2">
    <source>
        <dbReference type="Proteomes" id="UP001286313"/>
    </source>
</evidence>
<comment type="caution">
    <text evidence="1">The sequence shown here is derived from an EMBL/GenBank/DDBJ whole genome shotgun (WGS) entry which is preliminary data.</text>
</comment>
<dbReference type="Proteomes" id="UP001286313">
    <property type="component" value="Unassembled WGS sequence"/>
</dbReference>
<proteinExistence type="predicted"/>
<dbReference type="EMBL" id="JAWQEG010000215">
    <property type="protein sequence ID" value="KAK3893401.1"/>
    <property type="molecule type" value="Genomic_DNA"/>
</dbReference>
<name>A0AAE1GK86_PETCI</name>
<accession>A0AAE1GK86</accession>
<sequence>MARPQHIICLSQVVKLHPRLSTLASSPSLSRHLNSLVEGQCARASQTAVGKSLTVNDALDLLDELDKREDLYFEHPDAYSLTDEDSGAEDEETVFYSENFIPQSLEPLVMIPLMRKKTQMRKWMKNKCWTTEEKNT</sequence>
<organism evidence="1 2">
    <name type="scientific">Petrolisthes cinctipes</name>
    <name type="common">Flat porcelain crab</name>
    <dbReference type="NCBI Taxonomy" id="88211"/>
    <lineage>
        <taxon>Eukaryota</taxon>
        <taxon>Metazoa</taxon>
        <taxon>Ecdysozoa</taxon>
        <taxon>Arthropoda</taxon>
        <taxon>Crustacea</taxon>
        <taxon>Multicrustacea</taxon>
        <taxon>Malacostraca</taxon>
        <taxon>Eumalacostraca</taxon>
        <taxon>Eucarida</taxon>
        <taxon>Decapoda</taxon>
        <taxon>Pleocyemata</taxon>
        <taxon>Anomura</taxon>
        <taxon>Galatheoidea</taxon>
        <taxon>Porcellanidae</taxon>
        <taxon>Petrolisthes</taxon>
    </lineage>
</organism>